<comment type="caution">
    <text evidence="1">The sequence shown here is derived from an EMBL/GenBank/DDBJ whole genome shotgun (WGS) entry which is preliminary data.</text>
</comment>
<keyword evidence="2" id="KW-1185">Reference proteome</keyword>
<accession>A0A9D3V3Z2</accession>
<evidence type="ECO:0000313" key="2">
    <source>
        <dbReference type="Proteomes" id="UP000828251"/>
    </source>
</evidence>
<sequence>MVRIGVIDSLQVQLWGFQEGLWMGKLIMKLDVLWLMNQLSRPFQASHPLDTFVKKILLLIREDW</sequence>
<organism evidence="1 2">
    <name type="scientific">Gossypium stocksii</name>
    <dbReference type="NCBI Taxonomy" id="47602"/>
    <lineage>
        <taxon>Eukaryota</taxon>
        <taxon>Viridiplantae</taxon>
        <taxon>Streptophyta</taxon>
        <taxon>Embryophyta</taxon>
        <taxon>Tracheophyta</taxon>
        <taxon>Spermatophyta</taxon>
        <taxon>Magnoliopsida</taxon>
        <taxon>eudicotyledons</taxon>
        <taxon>Gunneridae</taxon>
        <taxon>Pentapetalae</taxon>
        <taxon>rosids</taxon>
        <taxon>malvids</taxon>
        <taxon>Malvales</taxon>
        <taxon>Malvaceae</taxon>
        <taxon>Malvoideae</taxon>
        <taxon>Gossypium</taxon>
    </lineage>
</organism>
<dbReference type="Proteomes" id="UP000828251">
    <property type="component" value="Unassembled WGS sequence"/>
</dbReference>
<dbReference type="AlphaFoldDB" id="A0A9D3V3Z2"/>
<dbReference type="EMBL" id="JAIQCV010000009">
    <property type="protein sequence ID" value="KAH1067622.1"/>
    <property type="molecule type" value="Genomic_DNA"/>
</dbReference>
<protein>
    <submittedName>
        <fullName evidence="1">Uncharacterized protein</fullName>
    </submittedName>
</protein>
<reference evidence="1 2" key="1">
    <citation type="journal article" date="2021" name="Plant Biotechnol. J.">
        <title>Multi-omics assisted identification of the key and species-specific regulatory components of drought-tolerant mechanisms in Gossypium stocksii.</title>
        <authorList>
            <person name="Yu D."/>
            <person name="Ke L."/>
            <person name="Zhang D."/>
            <person name="Wu Y."/>
            <person name="Sun Y."/>
            <person name="Mei J."/>
            <person name="Sun J."/>
            <person name="Sun Y."/>
        </authorList>
    </citation>
    <scope>NUCLEOTIDE SEQUENCE [LARGE SCALE GENOMIC DNA]</scope>
    <source>
        <strain evidence="2">cv. E1</strain>
        <tissue evidence="1">Leaf</tissue>
    </source>
</reference>
<name>A0A9D3V3Z2_9ROSI</name>
<gene>
    <name evidence="1" type="ORF">J1N35_032609</name>
</gene>
<evidence type="ECO:0000313" key="1">
    <source>
        <dbReference type="EMBL" id="KAH1067622.1"/>
    </source>
</evidence>
<proteinExistence type="predicted"/>